<keyword evidence="2" id="KW-0813">Transport</keyword>
<dbReference type="AlphaFoldDB" id="A0A974XG20"/>
<comment type="similarity">
    <text evidence="8">Belongs to the TRAP transporter small permease family.</text>
</comment>
<keyword evidence="3" id="KW-1003">Cell membrane</keyword>
<proteinExistence type="inferred from homology"/>
<evidence type="ECO:0000256" key="8">
    <source>
        <dbReference type="ARBA" id="ARBA00038436"/>
    </source>
</evidence>
<feature type="transmembrane region" description="Helical" evidence="9">
    <location>
        <begin position="12"/>
        <end position="36"/>
    </location>
</feature>
<dbReference type="InterPro" id="IPR007387">
    <property type="entry name" value="TRAP_DctQ"/>
</dbReference>
<dbReference type="Proteomes" id="UP000663499">
    <property type="component" value="Chromosome"/>
</dbReference>
<keyword evidence="7 9" id="KW-0472">Membrane</keyword>
<evidence type="ECO:0000256" key="7">
    <source>
        <dbReference type="ARBA" id="ARBA00023136"/>
    </source>
</evidence>
<protein>
    <submittedName>
        <fullName evidence="11">TRAP transporter small permease</fullName>
    </submittedName>
</protein>
<gene>
    <name evidence="11" type="ORF">J0B03_03785</name>
</gene>
<feature type="domain" description="Tripartite ATP-independent periplasmic transporters DctQ component" evidence="10">
    <location>
        <begin position="22"/>
        <end position="150"/>
    </location>
</feature>
<dbReference type="Pfam" id="PF04290">
    <property type="entry name" value="DctQ"/>
    <property type="match status" value="1"/>
</dbReference>
<evidence type="ECO:0000256" key="5">
    <source>
        <dbReference type="ARBA" id="ARBA00022692"/>
    </source>
</evidence>
<evidence type="ECO:0000256" key="2">
    <source>
        <dbReference type="ARBA" id="ARBA00022448"/>
    </source>
</evidence>
<accession>A0A974XG20</accession>
<dbReference type="KEGG" id="alka:J0B03_03785"/>
<feature type="transmembrane region" description="Helical" evidence="9">
    <location>
        <begin position="85"/>
        <end position="103"/>
    </location>
</feature>
<name>A0A974XG20_9FIRM</name>
<evidence type="ECO:0000313" key="12">
    <source>
        <dbReference type="Proteomes" id="UP000663499"/>
    </source>
</evidence>
<dbReference type="GO" id="GO:0022857">
    <property type="term" value="F:transmembrane transporter activity"/>
    <property type="evidence" value="ECO:0007669"/>
    <property type="project" value="TreeGrafter"/>
</dbReference>
<evidence type="ECO:0000256" key="4">
    <source>
        <dbReference type="ARBA" id="ARBA00022519"/>
    </source>
</evidence>
<evidence type="ECO:0000313" key="11">
    <source>
        <dbReference type="EMBL" id="QSX09197.1"/>
    </source>
</evidence>
<reference evidence="11" key="1">
    <citation type="submission" date="2021-03" db="EMBL/GenBank/DDBJ databases">
        <title>Alkalibacter marinus sp. nov., isolated from tidal flat sediment.</title>
        <authorList>
            <person name="Namirimu T."/>
            <person name="Yang J.-A."/>
            <person name="Yang S.-H."/>
            <person name="Kim Y.-J."/>
            <person name="Kwon K.K."/>
        </authorList>
    </citation>
    <scope>NUCLEOTIDE SEQUENCE</scope>
    <source>
        <strain evidence="11">ES005</strain>
    </source>
</reference>
<dbReference type="PANTHER" id="PTHR35011:SF2">
    <property type="entry name" value="2,3-DIKETO-L-GULONATE TRAP TRANSPORTER SMALL PERMEASE PROTEIN YIAM"/>
    <property type="match status" value="1"/>
</dbReference>
<sequence length="161" mass="18178">MKNNDYLEKFLRAGALLSFGALIVTVMLQVITRFLIPSVTLVWTEEGSRFLFKVAVAFGAPLAMKHEEYVNVDIVLNMLSRKAKDVFEIIIHIMTIGLFAIVLKESYTFVKIGQFQLSPTLGFPMSIAHGTISVASFFILIYAIINLFHYLQDLKKRGEEA</sequence>
<evidence type="ECO:0000256" key="3">
    <source>
        <dbReference type="ARBA" id="ARBA00022475"/>
    </source>
</evidence>
<evidence type="ECO:0000259" key="10">
    <source>
        <dbReference type="Pfam" id="PF04290"/>
    </source>
</evidence>
<dbReference type="GO" id="GO:0005886">
    <property type="term" value="C:plasma membrane"/>
    <property type="evidence" value="ECO:0007669"/>
    <property type="project" value="UniProtKB-SubCell"/>
</dbReference>
<feature type="transmembrane region" description="Helical" evidence="9">
    <location>
        <begin position="123"/>
        <end position="148"/>
    </location>
</feature>
<dbReference type="InterPro" id="IPR055348">
    <property type="entry name" value="DctQ"/>
</dbReference>
<dbReference type="EMBL" id="CP071444">
    <property type="protein sequence ID" value="QSX09197.1"/>
    <property type="molecule type" value="Genomic_DNA"/>
</dbReference>
<evidence type="ECO:0000256" key="6">
    <source>
        <dbReference type="ARBA" id="ARBA00022989"/>
    </source>
</evidence>
<dbReference type="RefSeq" id="WP_207300536.1">
    <property type="nucleotide sequence ID" value="NZ_CP071444.1"/>
</dbReference>
<evidence type="ECO:0000256" key="1">
    <source>
        <dbReference type="ARBA" id="ARBA00004429"/>
    </source>
</evidence>
<dbReference type="PANTHER" id="PTHR35011">
    <property type="entry name" value="2,3-DIKETO-L-GULONATE TRAP TRANSPORTER SMALL PERMEASE PROTEIN YIAM"/>
    <property type="match status" value="1"/>
</dbReference>
<keyword evidence="4" id="KW-0997">Cell inner membrane</keyword>
<keyword evidence="12" id="KW-1185">Reference proteome</keyword>
<organism evidence="11 12">
    <name type="scientific">Alkalibacter rhizosphaerae</name>
    <dbReference type="NCBI Taxonomy" id="2815577"/>
    <lineage>
        <taxon>Bacteria</taxon>
        <taxon>Bacillati</taxon>
        <taxon>Bacillota</taxon>
        <taxon>Clostridia</taxon>
        <taxon>Eubacteriales</taxon>
        <taxon>Eubacteriaceae</taxon>
        <taxon>Alkalibacter</taxon>
    </lineage>
</organism>
<keyword evidence="6 9" id="KW-1133">Transmembrane helix</keyword>
<evidence type="ECO:0000256" key="9">
    <source>
        <dbReference type="SAM" id="Phobius"/>
    </source>
</evidence>
<keyword evidence="5 9" id="KW-0812">Transmembrane</keyword>
<dbReference type="GO" id="GO:0015740">
    <property type="term" value="P:C4-dicarboxylate transport"/>
    <property type="evidence" value="ECO:0007669"/>
    <property type="project" value="TreeGrafter"/>
</dbReference>
<comment type="subcellular location">
    <subcellularLocation>
        <location evidence="1">Cell inner membrane</location>
        <topology evidence="1">Multi-pass membrane protein</topology>
    </subcellularLocation>
</comment>